<dbReference type="PANTHER" id="PTHR37459">
    <property type="match status" value="1"/>
</dbReference>
<sequence length="312" mass="35206">MDDMRSLSISGRLILDMHSLNNEGSEGNHLQSRMVHIVNEQGELEVVNAVSGDMLKHIQTEHLHNIYLEKEVELCEGCSKLDANRINIDDGFFKKLGKEKDIAKITSELLQYCAMDDTQGVLITKGNRSTPRKSVVEFGWLIGLPNKNHTESYFHVKFDNNREDGSGSNDGSNTGQNIFYRPANSGEYALVLNVELDRIGFNDVTKEYVINDEERKLRLKSILESIIFTFIKPSGASRNTQNPHILGFEGIVSISNTSIPAPTVSPLKSNYLEEIEHVTEELNRLKSESIITFPFKSQSEFTKVMIDLIEKI</sequence>
<dbReference type="PANTHER" id="PTHR37459:SF1">
    <property type="entry name" value="CRISPR-ASSOCIATED PROTEIN CAS7_CST2_DEVR"/>
    <property type="match status" value="1"/>
</dbReference>
<dbReference type="EMBL" id="MIJF01000005">
    <property type="protein sequence ID" value="OEG00202.1"/>
    <property type="molecule type" value="Genomic_DNA"/>
</dbReference>
<comment type="function">
    <text evidence="2">CRISPR (clustered regularly interspaced short palindromic repeat) is an adaptive immune system that provides protection against mobile genetic elements (viruses, transposable elements and conjugative plasmids). CRISPR clusters contain spacers, sequences complementary to antecedent mobile elements, and target invading nucleic acids. CRISPR clusters are transcribed and processed into CRISPR RNA (crRNA).</text>
</comment>
<keyword evidence="4" id="KW-1185">Reference proteome</keyword>
<evidence type="ECO:0000256" key="1">
    <source>
        <dbReference type="ARBA" id="ARBA00023118"/>
    </source>
</evidence>
<dbReference type="InterPro" id="IPR010154">
    <property type="entry name" value="CRISPR-assoc_Cas7/Cst2/DevR"/>
</dbReference>
<evidence type="ECO:0000313" key="3">
    <source>
        <dbReference type="EMBL" id="OEG00202.1"/>
    </source>
</evidence>
<comment type="caution">
    <text evidence="3">The sequence shown here is derived from an EMBL/GenBank/DDBJ whole genome shotgun (WGS) entry which is preliminary data.</text>
</comment>
<dbReference type="NCBIfam" id="TIGR01875">
    <property type="entry name" value="cas_MJ0381"/>
    <property type="match status" value="1"/>
</dbReference>
<keyword evidence="1" id="KW-0051">Antiviral defense</keyword>
<dbReference type="OrthoDB" id="9811783at2"/>
<organism evidence="3 4">
    <name type="scientific">Vulcanibacillus modesticaldus</name>
    <dbReference type="NCBI Taxonomy" id="337097"/>
    <lineage>
        <taxon>Bacteria</taxon>
        <taxon>Bacillati</taxon>
        <taxon>Bacillota</taxon>
        <taxon>Bacilli</taxon>
        <taxon>Bacillales</taxon>
        <taxon>Bacillaceae</taxon>
        <taxon>Vulcanibacillus</taxon>
    </lineage>
</organism>
<evidence type="ECO:0000256" key="2">
    <source>
        <dbReference type="ARBA" id="ARBA00025626"/>
    </source>
</evidence>
<reference evidence="3 4" key="1">
    <citation type="submission" date="2016-09" db="EMBL/GenBank/DDBJ databases">
        <title>Draft genome sequence for the type strain of Vulcanibacillus modesticaldus BR, a strictly anaerobic, moderately thermophilic, and nitrate-reducing bacterium from deep sea-hydrothermal vents of the Mid-Atlantic Ridge.</title>
        <authorList>
            <person name="Abin C.A."/>
            <person name="Hollibaugh J.T."/>
        </authorList>
    </citation>
    <scope>NUCLEOTIDE SEQUENCE [LARGE SCALE GENOMIC DNA]</scope>
    <source>
        <strain evidence="3 4">BR</strain>
    </source>
</reference>
<dbReference type="GO" id="GO:0051607">
    <property type="term" value="P:defense response to virus"/>
    <property type="evidence" value="ECO:0007669"/>
    <property type="project" value="UniProtKB-KW"/>
</dbReference>
<dbReference type="AlphaFoldDB" id="A0A1D2YX05"/>
<proteinExistence type="predicted"/>
<dbReference type="InterPro" id="IPR052681">
    <property type="entry name" value="CRISPR-Cas7/Cst2/DevR"/>
</dbReference>
<dbReference type="Proteomes" id="UP000243739">
    <property type="component" value="Unassembled WGS sequence"/>
</dbReference>
<name>A0A1D2YX05_9BACI</name>
<dbReference type="STRING" id="337097.BHF71_05810"/>
<evidence type="ECO:0000313" key="4">
    <source>
        <dbReference type="Proteomes" id="UP000243739"/>
    </source>
</evidence>
<gene>
    <name evidence="3" type="ORF">BHF71_05810</name>
</gene>
<dbReference type="Pfam" id="PF01905">
    <property type="entry name" value="DevR"/>
    <property type="match status" value="1"/>
</dbReference>
<accession>A0A1D2YX05</accession>
<protein>
    <submittedName>
        <fullName evidence="3">CRISPR-associated protein</fullName>
    </submittedName>
</protein>